<feature type="disulfide bond" evidence="10">
    <location>
        <begin position="1385"/>
        <end position="1394"/>
    </location>
</feature>
<dbReference type="PROSITE" id="PS01225">
    <property type="entry name" value="CTCK_2"/>
    <property type="match status" value="1"/>
</dbReference>
<feature type="disulfide bond" evidence="10">
    <location>
        <begin position="1346"/>
        <end position="1355"/>
    </location>
</feature>
<dbReference type="Gene3D" id="3.80.10.10">
    <property type="entry name" value="Ribonuclease Inhibitor"/>
    <property type="match status" value="5"/>
</dbReference>
<dbReference type="Gene3D" id="2.10.25.10">
    <property type="entry name" value="Laminin"/>
    <property type="match status" value="5"/>
</dbReference>
<dbReference type="InterPro" id="IPR013320">
    <property type="entry name" value="ConA-like_dom_sf"/>
</dbReference>
<feature type="disulfide bond" evidence="10">
    <location>
        <begin position="1363"/>
        <end position="1373"/>
    </location>
</feature>
<feature type="domain" description="EGF-like" evidence="14">
    <location>
        <begin position="1359"/>
        <end position="1395"/>
    </location>
</feature>
<proteinExistence type="predicted"/>
<feature type="domain" description="CTCK" evidence="12">
    <location>
        <begin position="1441"/>
        <end position="1519"/>
    </location>
</feature>
<dbReference type="InterPro" id="IPR003591">
    <property type="entry name" value="Leu-rich_rpt_typical-subtyp"/>
</dbReference>
<keyword evidence="9 10" id="KW-1015">Disulfide bond</keyword>
<reference evidence="15" key="1">
    <citation type="submission" date="2015-11" db="EMBL/GenBank/DDBJ databases">
        <authorList>
            <consortium name="International Coturnix japonica Genome Analysis Consortium"/>
            <person name="Warren W."/>
            <person name="Burt D.W."/>
            <person name="Antin P.B."/>
            <person name="Lanford R."/>
            <person name="Gros J."/>
            <person name="Wilson R.K."/>
        </authorList>
    </citation>
    <scope>NUCLEOTIDE SEQUENCE [LARGE SCALE GENOMIC DNA]</scope>
</reference>
<sequence length="1519" mass="165757">MAVPPGAAPTSGGAAGVPVGLRAAAWLLAFAALCRGRAAACPPLCACSGTTVDCHGTALRAVPKSIPRGTERLELNGNNITRIHKNDFSGLKQLRVLQLMENQISVVERGAFDDMKELERLRLNRNQLHTLPELLFQHNQALSRLDLSENFIQAIPRKAFRGATDLKNLQLDKNQISCIEDGAFRALRGLEVLTLNNNNITSIPVSSFNHMPKLRTFRLHSNHLFCDCHLAWLAQWLRQRPTIGLFTQCAAPAQLRGLNVAEIQKNEFTCSGEGSPLCSLSSGSCPAMCTCSNGIVDCRGKGLTAIPANLPETMTEIRLELNGIKSIPPGAFSPYKKLRRIDLSNNQISEIAPDAFQGLRSLNSLVLYGNKITDLPKGVFGGLFALQLLLLNANKINCVRADAFQDLQNLSLLSLYDNKIQSLAKGTFTSLRAIQTLHLAQNPFVCDCNLKWLADFLRANPIETSGARCASPRRLANKRIGQIKSKKFRCSAKEQYFIPGTEDYQLNSECNSDVVCPPKCRCEAGVVECSNLKLTKIPERIPQSTAELRLNNNEISILEATGIFKKLPHLKKINLSNNKVSEIEDGAFEGAASVSELHLTVNQLESVRSGMFRGLDGLRTLMLRNNRISCIHNDSFTGLRNVRLLSLYDNQISTIAPGAFDTLQSLSTLNLLANPFNCNCQLAWLGDWLRKRKIVTGNPRCQHPDFLRQIPLQDVAFPDFRCEEGQEETSCIPRPQCPQECTCLDTVVRCSNKHLKALPRGIPKNVTELYLDGNQFTQVPGQLSTFKYLQLVDLSNNKISSLSNSSFTNMSQLTTLILSYNSLQCIPPLAFEGLRSLRLLSLHGNDISTLPEGIFADVTSLSHLAIGANPLYCSCNLRWLSSWVKTGYKEPGIARCAGPPDMEGKLLLTTPAKKFECQGDVQAKCNPCLSSPCRNQGTCHNDPLGSYRCTCPVGYKVVAPALCPCFGKITPIWCFLPRSRCLCAAGFEGPTCHTTGDPCKEHSCENGGSCVPGATNYTCLCPAHYTGTGSKGTVSSCTTSWPPHPTVCTPGGTHRVQHPCFPLVLILVGTPEWVGAVGVGEGAAPAPCPAHPRPRSGQLCEMPPRAAGQPGLCERAECQNGAACVERGSRALCQCLPGFGGPKCEKLLSVNFVDRDTYLQFTDLQDWPRANITLQVSTAEDNGILLYNGDSDHMAVELYQGHVRVSYDPGTHPSSAIYSAETINDGQFHTVELVTFDQMVNLSIDGGSPMTMDNSGKHYTLNSEAPLYVGGMPVDVNSAAFRLWQLLNGTSFHGCIRNLYINNELQDFTKTRMTPGVVPGCEPCRKLYCLHGICQPTGAQGPVCHCEPGWDGPHCDQPRGGPCQGHKCVHGLCLPLDALSYSCQCHQGYQGALCNQPSAPPDPCRLLPCHHGRCRLTPSGQPVCECHSGYSGTLCDQEPECHGEPVREYHQVQRGYAICQTTRPVPYVQCRGTCGGDTDTGCCVGLRPRRRKYAFECSNGATFVEEVEKPSKCGCSPCL</sequence>
<dbReference type="FunFam" id="2.10.25.10:FF:000389">
    <property type="entry name" value="slit homolog 1 protein"/>
    <property type="match status" value="1"/>
</dbReference>
<evidence type="ECO:0000256" key="9">
    <source>
        <dbReference type="ARBA" id="ARBA00023157"/>
    </source>
</evidence>
<evidence type="ECO:0000256" key="7">
    <source>
        <dbReference type="ARBA" id="ARBA00022737"/>
    </source>
</evidence>
<dbReference type="Proteomes" id="UP000694412">
    <property type="component" value="Chromosome 6"/>
</dbReference>
<dbReference type="Pfam" id="PF01463">
    <property type="entry name" value="LRRCT"/>
    <property type="match status" value="4"/>
</dbReference>
<organism evidence="15 16">
    <name type="scientific">Coturnix japonica</name>
    <name type="common">Japanese quail</name>
    <name type="synonym">Coturnix coturnix japonica</name>
    <dbReference type="NCBI Taxonomy" id="93934"/>
    <lineage>
        <taxon>Eukaryota</taxon>
        <taxon>Metazoa</taxon>
        <taxon>Chordata</taxon>
        <taxon>Craniata</taxon>
        <taxon>Vertebrata</taxon>
        <taxon>Euteleostomi</taxon>
        <taxon>Archelosauria</taxon>
        <taxon>Archosauria</taxon>
        <taxon>Dinosauria</taxon>
        <taxon>Saurischia</taxon>
        <taxon>Theropoda</taxon>
        <taxon>Coelurosauria</taxon>
        <taxon>Aves</taxon>
        <taxon>Neognathae</taxon>
        <taxon>Galloanserae</taxon>
        <taxon>Galliformes</taxon>
        <taxon>Phasianidae</taxon>
        <taxon>Perdicinae</taxon>
        <taxon>Coturnix</taxon>
    </lineage>
</organism>
<dbReference type="PROSITE" id="PS00022">
    <property type="entry name" value="EGF_1"/>
    <property type="match status" value="4"/>
</dbReference>
<dbReference type="SMART" id="SM00181">
    <property type="entry name" value="EGF"/>
    <property type="match status" value="6"/>
</dbReference>
<dbReference type="InterPro" id="IPR001881">
    <property type="entry name" value="EGF-like_Ca-bd_dom"/>
</dbReference>
<dbReference type="Ensembl" id="ENSCJPT00005034183.1">
    <property type="protein sequence ID" value="ENSCJPP00005025095.1"/>
    <property type="gene ID" value="ENSCJPG00005019620.1"/>
</dbReference>
<dbReference type="SMART" id="SM00364">
    <property type="entry name" value="LRR_BAC"/>
    <property type="match status" value="5"/>
</dbReference>
<feature type="domain" description="EGF-like" evidence="14">
    <location>
        <begin position="1400"/>
        <end position="1436"/>
    </location>
</feature>
<dbReference type="SMART" id="SM00365">
    <property type="entry name" value="LRR_SD22"/>
    <property type="match status" value="8"/>
</dbReference>
<dbReference type="GO" id="GO:0048495">
    <property type="term" value="F:Roundabout binding"/>
    <property type="evidence" value="ECO:0007669"/>
    <property type="project" value="TreeGrafter"/>
</dbReference>
<keyword evidence="16" id="KW-1185">Reference proteome</keyword>
<dbReference type="GO" id="GO:0005615">
    <property type="term" value="C:extracellular space"/>
    <property type="evidence" value="ECO:0007669"/>
    <property type="project" value="TreeGrafter"/>
</dbReference>
<evidence type="ECO:0000259" key="13">
    <source>
        <dbReference type="PROSITE" id="PS50025"/>
    </source>
</evidence>
<keyword evidence="4 10" id="KW-0245">EGF-like domain</keyword>
<feature type="chain" id="PRO_5034176274" evidence="11">
    <location>
        <begin position="40"/>
        <end position="1519"/>
    </location>
</feature>
<dbReference type="GO" id="GO:0008201">
    <property type="term" value="F:heparin binding"/>
    <property type="evidence" value="ECO:0007669"/>
    <property type="project" value="TreeGrafter"/>
</dbReference>
<dbReference type="PROSITE" id="PS50026">
    <property type="entry name" value="EGF_3"/>
    <property type="match status" value="6"/>
</dbReference>
<dbReference type="InterPro" id="IPR051355">
    <property type="entry name" value="Notch/Slit_guidance"/>
</dbReference>
<dbReference type="SUPFAM" id="SSF57196">
    <property type="entry name" value="EGF/Laminin"/>
    <property type="match status" value="3"/>
</dbReference>
<dbReference type="Pfam" id="PF12661">
    <property type="entry name" value="hEGF"/>
    <property type="match status" value="1"/>
</dbReference>
<dbReference type="SMART" id="SM00368">
    <property type="entry name" value="LRR_RI"/>
    <property type="match status" value="4"/>
</dbReference>
<dbReference type="GO" id="GO:0007411">
    <property type="term" value="P:axon guidance"/>
    <property type="evidence" value="ECO:0007669"/>
    <property type="project" value="TreeGrafter"/>
</dbReference>
<dbReference type="FunFam" id="2.60.120.200:FF:000013">
    <property type="entry name" value="Slit guidance ligand 2"/>
    <property type="match status" value="1"/>
</dbReference>
<protein>
    <submittedName>
        <fullName evidence="15">Slit guidance ligand 1</fullName>
    </submittedName>
</protein>
<dbReference type="PANTHER" id="PTHR45836">
    <property type="entry name" value="SLIT HOMOLOG"/>
    <property type="match status" value="1"/>
</dbReference>
<reference evidence="15" key="3">
    <citation type="submission" date="2025-09" db="UniProtKB">
        <authorList>
            <consortium name="Ensembl"/>
        </authorList>
    </citation>
    <scope>IDENTIFICATION</scope>
</reference>
<dbReference type="PROSITE" id="PS01186">
    <property type="entry name" value="EGF_2"/>
    <property type="match status" value="5"/>
</dbReference>
<evidence type="ECO:0000256" key="10">
    <source>
        <dbReference type="PROSITE-ProRule" id="PRU00076"/>
    </source>
</evidence>
<dbReference type="FunFam" id="3.80.10.10:FF:000002">
    <property type="entry name" value="Slit guidance ligand 2"/>
    <property type="match status" value="2"/>
</dbReference>
<keyword evidence="5" id="KW-0433">Leucine-rich repeat</keyword>
<dbReference type="SMART" id="SM00082">
    <property type="entry name" value="LRRCT"/>
    <property type="match status" value="4"/>
</dbReference>
<dbReference type="SUPFAM" id="SSF49899">
    <property type="entry name" value="Concanavalin A-like lectins/glucanases"/>
    <property type="match status" value="1"/>
</dbReference>
<evidence type="ECO:0000259" key="14">
    <source>
        <dbReference type="PROSITE" id="PS50026"/>
    </source>
</evidence>
<dbReference type="Pfam" id="PF01462">
    <property type="entry name" value="LRRNT"/>
    <property type="match status" value="3"/>
</dbReference>
<dbReference type="InterPro" id="IPR001791">
    <property type="entry name" value="Laminin_G"/>
</dbReference>
<feature type="disulfide bond" evidence="10">
    <location>
        <begin position="1404"/>
        <end position="1414"/>
    </location>
</feature>
<evidence type="ECO:0000256" key="8">
    <source>
        <dbReference type="ARBA" id="ARBA00022782"/>
    </source>
</evidence>
<dbReference type="FunFam" id="3.80.10.10:FF:000032">
    <property type="entry name" value="Slit homolog 2 (Drosophila)"/>
    <property type="match status" value="1"/>
</dbReference>
<feature type="domain" description="Laminin G" evidence="13">
    <location>
        <begin position="1148"/>
        <end position="1321"/>
    </location>
</feature>
<evidence type="ECO:0000313" key="15">
    <source>
        <dbReference type="Ensembl" id="ENSCJPP00005025095.1"/>
    </source>
</evidence>
<evidence type="ECO:0000313" key="16">
    <source>
        <dbReference type="Proteomes" id="UP000694412"/>
    </source>
</evidence>
<gene>
    <name evidence="15" type="primary">SLIT1</name>
</gene>
<dbReference type="Pfam" id="PF02210">
    <property type="entry name" value="Laminin_G_2"/>
    <property type="match status" value="1"/>
</dbReference>
<dbReference type="SMART" id="SM00041">
    <property type="entry name" value="CT"/>
    <property type="match status" value="1"/>
</dbReference>
<feature type="domain" description="EGF-like" evidence="14">
    <location>
        <begin position="1109"/>
        <end position="1145"/>
    </location>
</feature>
<dbReference type="FunFam" id="3.80.10.10:FF:000290">
    <property type="entry name" value="Slit guidance ligand 1"/>
    <property type="match status" value="1"/>
</dbReference>
<dbReference type="SMART" id="SM00013">
    <property type="entry name" value="LRRNT"/>
    <property type="match status" value="4"/>
</dbReference>
<dbReference type="GO" id="GO:0050919">
    <property type="term" value="P:negative chemotaxis"/>
    <property type="evidence" value="ECO:0007669"/>
    <property type="project" value="TreeGrafter"/>
</dbReference>
<dbReference type="FunFam" id="2.10.25.10:FF:000080">
    <property type="entry name" value="Neurogenic locus notch 1"/>
    <property type="match status" value="1"/>
</dbReference>
<dbReference type="GO" id="GO:0005509">
    <property type="term" value="F:calcium ion binding"/>
    <property type="evidence" value="ECO:0007669"/>
    <property type="project" value="InterPro"/>
</dbReference>
<dbReference type="Gene3D" id="2.60.120.200">
    <property type="match status" value="1"/>
</dbReference>
<evidence type="ECO:0000256" key="2">
    <source>
        <dbReference type="ARBA" id="ARBA00022473"/>
    </source>
</evidence>
<keyword evidence="8" id="KW-0221">Differentiation</keyword>
<keyword evidence="2" id="KW-0217">Developmental protein</keyword>
<feature type="domain" description="EGF-like" evidence="14">
    <location>
        <begin position="926"/>
        <end position="964"/>
    </location>
</feature>
<dbReference type="InterPro" id="IPR013032">
    <property type="entry name" value="EGF-like_CS"/>
</dbReference>
<dbReference type="FunFam" id="2.10.25.10:FF:000062">
    <property type="entry name" value="Slit guidance ligand 2"/>
    <property type="match status" value="1"/>
</dbReference>
<name>A0A8C2YGN0_COTJA</name>
<feature type="disulfide bond" evidence="10">
    <location>
        <begin position="1135"/>
        <end position="1144"/>
    </location>
</feature>
<accession>A0A8C2YGN0</accession>
<dbReference type="InterPro" id="IPR001611">
    <property type="entry name" value="Leu-rich_rpt"/>
</dbReference>
<dbReference type="InterPro" id="IPR006207">
    <property type="entry name" value="Cys_knot_C"/>
</dbReference>
<comment type="subcellular location">
    <subcellularLocation>
        <location evidence="1">Secreted</location>
    </subcellularLocation>
</comment>
<evidence type="ECO:0000256" key="5">
    <source>
        <dbReference type="ARBA" id="ARBA00022614"/>
    </source>
</evidence>
<evidence type="ECO:0000256" key="1">
    <source>
        <dbReference type="ARBA" id="ARBA00004613"/>
    </source>
</evidence>
<dbReference type="FunFam" id="2.10.25.10:FF:000186">
    <property type="entry name" value="Slit homolog 2 (Drosophila)"/>
    <property type="match status" value="1"/>
</dbReference>
<dbReference type="InterPro" id="IPR000742">
    <property type="entry name" value="EGF"/>
</dbReference>
<dbReference type="InterPro" id="IPR000483">
    <property type="entry name" value="Cys-rich_flank_reg_C"/>
</dbReference>
<dbReference type="SUPFAM" id="SSF52058">
    <property type="entry name" value="L domain-like"/>
    <property type="match status" value="2"/>
</dbReference>
<dbReference type="SMART" id="SM00369">
    <property type="entry name" value="LRR_TYP"/>
    <property type="match status" value="19"/>
</dbReference>
<keyword evidence="7" id="KW-0677">Repeat</keyword>
<feature type="disulfide bond" evidence="10">
    <location>
        <begin position="1324"/>
        <end position="1334"/>
    </location>
</feature>
<dbReference type="PROSITE" id="PS51450">
    <property type="entry name" value="LRR"/>
    <property type="match status" value="7"/>
</dbReference>
<feature type="disulfide bond" evidence="10">
    <location>
        <begin position="1426"/>
        <end position="1435"/>
    </location>
</feature>
<dbReference type="PROSITE" id="PS50025">
    <property type="entry name" value="LAM_G_DOMAIN"/>
    <property type="match status" value="1"/>
</dbReference>
<feature type="domain" description="EGF-like" evidence="14">
    <location>
        <begin position="1322"/>
        <end position="1356"/>
    </location>
</feature>
<dbReference type="Pfam" id="PF00008">
    <property type="entry name" value="EGF"/>
    <property type="match status" value="2"/>
</dbReference>
<dbReference type="CDD" id="cd00110">
    <property type="entry name" value="LamG"/>
    <property type="match status" value="1"/>
</dbReference>
<dbReference type="InterPro" id="IPR000372">
    <property type="entry name" value="LRRNT"/>
</dbReference>
<evidence type="ECO:0000259" key="12">
    <source>
        <dbReference type="PROSITE" id="PS01225"/>
    </source>
</evidence>
<feature type="signal peptide" evidence="11">
    <location>
        <begin position="1"/>
        <end position="39"/>
    </location>
</feature>
<evidence type="ECO:0000256" key="3">
    <source>
        <dbReference type="ARBA" id="ARBA00022525"/>
    </source>
</evidence>
<keyword evidence="3" id="KW-0964">Secreted</keyword>
<dbReference type="CDD" id="cd00054">
    <property type="entry name" value="EGF_CA"/>
    <property type="match status" value="2"/>
</dbReference>
<evidence type="ECO:0000256" key="11">
    <source>
        <dbReference type="SAM" id="SignalP"/>
    </source>
</evidence>
<dbReference type="PROSITE" id="PS01185">
    <property type="entry name" value="CTCK_1"/>
    <property type="match status" value="1"/>
</dbReference>
<evidence type="ECO:0000256" key="4">
    <source>
        <dbReference type="ARBA" id="ARBA00022536"/>
    </source>
</evidence>
<evidence type="ECO:0000256" key="6">
    <source>
        <dbReference type="ARBA" id="ARBA00022729"/>
    </source>
</evidence>
<dbReference type="FunFam" id="3.80.10.10:FF:000004">
    <property type="entry name" value="Slit guidance ligand 2"/>
    <property type="match status" value="1"/>
</dbReference>
<feature type="domain" description="EGF-like" evidence="14">
    <location>
        <begin position="995"/>
        <end position="1031"/>
    </location>
</feature>
<dbReference type="SMART" id="SM00179">
    <property type="entry name" value="EGF_CA"/>
    <property type="match status" value="4"/>
</dbReference>
<dbReference type="FunFam" id="2.10.25.10:FF:000063">
    <property type="entry name" value="Slit guidance ligand 2"/>
    <property type="match status" value="1"/>
</dbReference>
<dbReference type="SMART" id="SM00282">
    <property type="entry name" value="LamG"/>
    <property type="match status" value="1"/>
</dbReference>
<reference evidence="15" key="2">
    <citation type="submission" date="2025-08" db="UniProtKB">
        <authorList>
            <consortium name="Ensembl"/>
        </authorList>
    </citation>
    <scope>IDENTIFICATION</scope>
</reference>
<dbReference type="InterPro" id="IPR032675">
    <property type="entry name" value="LRR_dom_sf"/>
</dbReference>
<dbReference type="Pfam" id="PF13855">
    <property type="entry name" value="LRR_8"/>
    <property type="match status" value="7"/>
</dbReference>
<keyword evidence="6 11" id="KW-0732">Signal</keyword>
<dbReference type="PANTHER" id="PTHR45836:SF3">
    <property type="entry name" value="SLIT HOMOLOG 1 PROTEIN"/>
    <property type="match status" value="1"/>
</dbReference>
<dbReference type="GeneTree" id="ENSGT00940000157322"/>
<comment type="caution">
    <text evidence="10">Lacks conserved residue(s) required for the propagation of feature annotation.</text>
</comment>